<organism evidence="2 3">
    <name type="scientific">Rhizorhabdus dicambivorans</name>
    <dbReference type="NCBI Taxonomy" id="1850238"/>
    <lineage>
        <taxon>Bacteria</taxon>
        <taxon>Pseudomonadati</taxon>
        <taxon>Pseudomonadota</taxon>
        <taxon>Alphaproteobacteria</taxon>
        <taxon>Sphingomonadales</taxon>
        <taxon>Sphingomonadaceae</taxon>
        <taxon>Rhizorhabdus</taxon>
    </lineage>
</organism>
<dbReference type="SMART" id="SM01034">
    <property type="entry name" value="BLUF"/>
    <property type="match status" value="1"/>
</dbReference>
<dbReference type="Proteomes" id="UP000218934">
    <property type="component" value="Unassembled WGS sequence"/>
</dbReference>
<dbReference type="AlphaFoldDB" id="A0A2A4FU27"/>
<protein>
    <recommendedName>
        <fullName evidence="1">BLUF domain-containing protein</fullName>
    </recommendedName>
</protein>
<evidence type="ECO:0000313" key="2">
    <source>
        <dbReference type="EMBL" id="PCE41206.1"/>
    </source>
</evidence>
<dbReference type="KEGG" id="rdi:CMV14_08570"/>
<proteinExistence type="predicted"/>
<sequence>MLHQIIYISTARPSLILSDVEDILRASRRNNERARVTGLLIFDGKRFLQALEGSMEDVEATFSRIAVDPRHRALVRLSGRAVEGREFGDWSMGSHLVGPVTGKGDMVGHVDAMTEGLTDPNMRETLRGFARIRGGAAG</sequence>
<gene>
    <name evidence="2" type="ORF">COO09_16140</name>
</gene>
<dbReference type="OrthoDB" id="196105at2"/>
<reference evidence="2 3" key="1">
    <citation type="submission" date="2017-09" db="EMBL/GenBank/DDBJ databases">
        <title>The Catabolism of 3,6-Dichlorosalicylic acid is Initiated by the Cytochrome P450 Monooxygenase DsmABC in Rhizorhabdus dicambivorans Ndbn-20.</title>
        <authorList>
            <person name="Na L."/>
        </authorList>
    </citation>
    <scope>NUCLEOTIDE SEQUENCE [LARGE SCALE GENOMIC DNA]</scope>
    <source>
        <strain evidence="2 3">Ndbn-20m</strain>
    </source>
</reference>
<dbReference type="PROSITE" id="PS50925">
    <property type="entry name" value="BLUF"/>
    <property type="match status" value="1"/>
</dbReference>
<dbReference type="GO" id="GO:0009882">
    <property type="term" value="F:blue light photoreceptor activity"/>
    <property type="evidence" value="ECO:0007669"/>
    <property type="project" value="InterPro"/>
</dbReference>
<dbReference type="Pfam" id="PF04940">
    <property type="entry name" value="BLUF"/>
    <property type="match status" value="1"/>
</dbReference>
<evidence type="ECO:0000313" key="3">
    <source>
        <dbReference type="Proteomes" id="UP000218934"/>
    </source>
</evidence>
<evidence type="ECO:0000259" key="1">
    <source>
        <dbReference type="PROSITE" id="PS50925"/>
    </source>
</evidence>
<dbReference type="SUPFAM" id="SSF54975">
    <property type="entry name" value="Acylphosphatase/BLUF domain-like"/>
    <property type="match status" value="1"/>
</dbReference>
<dbReference type="InterPro" id="IPR036046">
    <property type="entry name" value="Acylphosphatase-like_dom_sf"/>
</dbReference>
<dbReference type="InterPro" id="IPR007024">
    <property type="entry name" value="BLUF_domain"/>
</dbReference>
<dbReference type="Gene3D" id="3.30.70.100">
    <property type="match status" value="1"/>
</dbReference>
<dbReference type="RefSeq" id="WP_066969193.1">
    <property type="nucleotide sequence ID" value="NZ_CP023449.1"/>
</dbReference>
<feature type="domain" description="BLUF" evidence="1">
    <location>
        <begin position="2"/>
        <end position="93"/>
    </location>
</feature>
<accession>A0A2A4FU27</accession>
<keyword evidence="3" id="KW-1185">Reference proteome</keyword>
<name>A0A2A4FU27_9SPHN</name>
<comment type="caution">
    <text evidence="2">The sequence shown here is derived from an EMBL/GenBank/DDBJ whole genome shotgun (WGS) entry which is preliminary data.</text>
</comment>
<dbReference type="EMBL" id="NWUF01000017">
    <property type="protein sequence ID" value="PCE41206.1"/>
    <property type="molecule type" value="Genomic_DNA"/>
</dbReference>
<dbReference type="GO" id="GO:0071949">
    <property type="term" value="F:FAD binding"/>
    <property type="evidence" value="ECO:0007669"/>
    <property type="project" value="InterPro"/>
</dbReference>